<accession>A0A8T0HUI8</accession>
<keyword evidence="5" id="KW-0571">Peptide transport</keyword>
<dbReference type="PANTHER" id="PTHR22601">
    <property type="entry name" value="ISP4 LIKE PROTEIN"/>
    <property type="match status" value="1"/>
</dbReference>
<dbReference type="GO" id="GO:0035673">
    <property type="term" value="F:oligopeptide transmembrane transporter activity"/>
    <property type="evidence" value="ECO:0007669"/>
    <property type="project" value="InterPro"/>
</dbReference>
<reference evidence="11" key="1">
    <citation type="submission" date="2020-06" db="EMBL/GenBank/DDBJ databases">
        <title>WGS assembly of Ceratodon purpureus strain R40.</title>
        <authorList>
            <person name="Carey S.B."/>
            <person name="Jenkins J."/>
            <person name="Shu S."/>
            <person name="Lovell J.T."/>
            <person name="Sreedasyam A."/>
            <person name="Maumus F."/>
            <person name="Tiley G.P."/>
            <person name="Fernandez-Pozo N."/>
            <person name="Barry K."/>
            <person name="Chen C."/>
            <person name="Wang M."/>
            <person name="Lipzen A."/>
            <person name="Daum C."/>
            <person name="Saski C.A."/>
            <person name="Payton A.C."/>
            <person name="Mcbreen J.C."/>
            <person name="Conrad R.E."/>
            <person name="Kollar L.M."/>
            <person name="Olsson S."/>
            <person name="Huttunen S."/>
            <person name="Landis J.B."/>
            <person name="Wickett N.J."/>
            <person name="Johnson M.G."/>
            <person name="Rensing S.A."/>
            <person name="Grimwood J."/>
            <person name="Schmutz J."/>
            <person name="Mcdaniel S.F."/>
        </authorList>
    </citation>
    <scope>NUCLEOTIDE SEQUENCE</scope>
    <source>
        <strain evidence="11">R40</strain>
    </source>
</reference>
<organism evidence="11 12">
    <name type="scientific">Ceratodon purpureus</name>
    <name type="common">Fire moss</name>
    <name type="synonym">Dicranum purpureum</name>
    <dbReference type="NCBI Taxonomy" id="3225"/>
    <lineage>
        <taxon>Eukaryota</taxon>
        <taxon>Viridiplantae</taxon>
        <taxon>Streptophyta</taxon>
        <taxon>Embryophyta</taxon>
        <taxon>Bryophyta</taxon>
        <taxon>Bryophytina</taxon>
        <taxon>Bryopsida</taxon>
        <taxon>Dicranidae</taxon>
        <taxon>Pseudoditrichales</taxon>
        <taxon>Ditrichaceae</taxon>
        <taxon>Ceratodon</taxon>
    </lineage>
</organism>
<evidence type="ECO:0008006" key="13">
    <source>
        <dbReference type="Google" id="ProtNLM"/>
    </source>
</evidence>
<evidence type="ECO:0000256" key="6">
    <source>
        <dbReference type="ARBA" id="ARBA00022927"/>
    </source>
</evidence>
<sequence>MKGKTDGDAKADLGVSKDYLSPAKEAHSDATDEEPSPIEEVQMTVSTTDDPSLPCMTFRTLVMGITANIVITIINTFFGYRTEPLHVSAIAIQIAALPLGRLMAAVLPREPIGFP</sequence>
<evidence type="ECO:0000313" key="12">
    <source>
        <dbReference type="Proteomes" id="UP000822688"/>
    </source>
</evidence>
<keyword evidence="3" id="KW-0813">Transport</keyword>
<feature type="transmembrane region" description="Helical" evidence="10">
    <location>
        <begin position="86"/>
        <end position="107"/>
    </location>
</feature>
<keyword evidence="12" id="KW-1185">Reference proteome</keyword>
<protein>
    <recommendedName>
        <fullName evidence="13">Oligopeptide transporter</fullName>
    </recommendedName>
</protein>
<comment type="caution">
    <text evidence="11">The sequence shown here is derived from an EMBL/GenBank/DDBJ whole genome shotgun (WGS) entry which is preliminary data.</text>
</comment>
<evidence type="ECO:0000256" key="8">
    <source>
        <dbReference type="ARBA" id="ARBA00023136"/>
    </source>
</evidence>
<keyword evidence="6" id="KW-0653">Protein transport</keyword>
<dbReference type="GO" id="GO:0015031">
    <property type="term" value="P:protein transport"/>
    <property type="evidence" value="ECO:0007669"/>
    <property type="project" value="UniProtKB-KW"/>
</dbReference>
<evidence type="ECO:0000256" key="2">
    <source>
        <dbReference type="ARBA" id="ARBA00005484"/>
    </source>
</evidence>
<comment type="subcellular location">
    <subcellularLocation>
        <location evidence="1">Membrane</location>
        <topology evidence="1">Multi-pass membrane protein</topology>
    </subcellularLocation>
</comment>
<comment type="similarity">
    <text evidence="2">Belongs to the oligopeptide OPT transporter (TC 2.A.67.1) family.</text>
</comment>
<evidence type="ECO:0000256" key="5">
    <source>
        <dbReference type="ARBA" id="ARBA00022856"/>
    </source>
</evidence>
<dbReference type="InterPro" id="IPR004813">
    <property type="entry name" value="OPT"/>
</dbReference>
<evidence type="ECO:0000313" key="11">
    <source>
        <dbReference type="EMBL" id="KAG0574506.1"/>
    </source>
</evidence>
<evidence type="ECO:0000256" key="10">
    <source>
        <dbReference type="SAM" id="Phobius"/>
    </source>
</evidence>
<gene>
    <name evidence="11" type="ORF">KC19_VG266700</name>
</gene>
<dbReference type="InterPro" id="IPR004648">
    <property type="entry name" value="Oligpept_transpt"/>
</dbReference>
<evidence type="ECO:0000256" key="1">
    <source>
        <dbReference type="ARBA" id="ARBA00004141"/>
    </source>
</evidence>
<keyword evidence="8 10" id="KW-0472">Membrane</keyword>
<feature type="transmembrane region" description="Helical" evidence="10">
    <location>
        <begin position="61"/>
        <end position="80"/>
    </location>
</feature>
<dbReference type="Pfam" id="PF03169">
    <property type="entry name" value="OPT"/>
    <property type="match status" value="1"/>
</dbReference>
<dbReference type="GO" id="GO:0016020">
    <property type="term" value="C:membrane"/>
    <property type="evidence" value="ECO:0007669"/>
    <property type="project" value="UniProtKB-SubCell"/>
</dbReference>
<feature type="compositionally biased region" description="Basic and acidic residues" evidence="9">
    <location>
        <begin position="1"/>
        <end position="11"/>
    </location>
</feature>
<dbReference type="AlphaFoldDB" id="A0A8T0HUI8"/>
<evidence type="ECO:0000256" key="3">
    <source>
        <dbReference type="ARBA" id="ARBA00022448"/>
    </source>
</evidence>
<evidence type="ECO:0000256" key="7">
    <source>
        <dbReference type="ARBA" id="ARBA00022989"/>
    </source>
</evidence>
<name>A0A8T0HUI8_CERPU</name>
<proteinExistence type="inferred from homology"/>
<evidence type="ECO:0000256" key="9">
    <source>
        <dbReference type="SAM" id="MobiDB-lite"/>
    </source>
</evidence>
<dbReference type="Proteomes" id="UP000822688">
    <property type="component" value="Chromosome V"/>
</dbReference>
<dbReference type="EMBL" id="CM026426">
    <property type="protein sequence ID" value="KAG0574506.1"/>
    <property type="molecule type" value="Genomic_DNA"/>
</dbReference>
<keyword evidence="4 10" id="KW-0812">Transmembrane</keyword>
<keyword evidence="7 10" id="KW-1133">Transmembrane helix</keyword>
<feature type="region of interest" description="Disordered" evidence="9">
    <location>
        <begin position="1"/>
        <end position="39"/>
    </location>
</feature>
<evidence type="ECO:0000256" key="4">
    <source>
        <dbReference type="ARBA" id="ARBA00022692"/>
    </source>
</evidence>